<reference evidence="1" key="2">
    <citation type="submission" date="2022-10" db="EMBL/GenBank/DDBJ databases">
        <authorList>
            <person name="Aronson H.S."/>
        </authorList>
    </citation>
    <scope>NUCLEOTIDE SEQUENCE</scope>
    <source>
        <strain evidence="1">RS19-109</strain>
    </source>
</reference>
<comment type="caution">
    <text evidence="1">The sequence shown here is derived from an EMBL/GenBank/DDBJ whole genome shotgun (WGS) entry which is preliminary data.</text>
</comment>
<dbReference type="Proteomes" id="UP001154240">
    <property type="component" value="Unassembled WGS sequence"/>
</dbReference>
<keyword evidence="2" id="KW-1185">Reference proteome</keyword>
<dbReference type="EMBL" id="JAPHEH010000001">
    <property type="protein sequence ID" value="MDG4476972.1"/>
    <property type="molecule type" value="Genomic_DNA"/>
</dbReference>
<proteinExistence type="predicted"/>
<organism evidence="1 2">
    <name type="scientific">Thiovibrio frasassiensis</name>
    <dbReference type="NCBI Taxonomy" id="2984131"/>
    <lineage>
        <taxon>Bacteria</taxon>
        <taxon>Pseudomonadati</taxon>
        <taxon>Thermodesulfobacteriota</taxon>
        <taxon>Desulfobulbia</taxon>
        <taxon>Desulfobulbales</taxon>
        <taxon>Thiovibrionaceae</taxon>
        <taxon>Thiovibrio</taxon>
    </lineage>
</organism>
<gene>
    <name evidence="1" type="ORF">OLX77_12490</name>
</gene>
<dbReference type="RefSeq" id="WP_307633937.1">
    <property type="nucleotide sequence ID" value="NZ_JAPHEH010000001.1"/>
</dbReference>
<protein>
    <submittedName>
        <fullName evidence="1">Uncharacterized protein</fullName>
    </submittedName>
</protein>
<name>A0A9X4MQL9_9BACT</name>
<evidence type="ECO:0000313" key="1">
    <source>
        <dbReference type="EMBL" id="MDG4476972.1"/>
    </source>
</evidence>
<accession>A0A9X4MQL9</accession>
<reference evidence="1" key="1">
    <citation type="journal article" date="2022" name="bioRxiv">
        <title>Thiovibrio frasassiensisgen. nov., sp. nov., an autotrophic, elemental sulfur disproportionating bacterium isolated from sulfidic karst sediment, and proposal of Thiovibrionaceae fam. nov.</title>
        <authorList>
            <person name="Aronson H."/>
            <person name="Thomas C."/>
            <person name="Bhattacharyya M."/>
            <person name="Eckstein S."/>
            <person name="Jensen S."/>
            <person name="Barco R."/>
            <person name="Macalady J."/>
            <person name="Amend J."/>
        </authorList>
    </citation>
    <scope>NUCLEOTIDE SEQUENCE</scope>
    <source>
        <strain evidence="1">RS19-109</strain>
    </source>
</reference>
<evidence type="ECO:0000313" key="2">
    <source>
        <dbReference type="Proteomes" id="UP001154240"/>
    </source>
</evidence>
<sequence length="95" mass="10552">MEKTDSLTNLLKEHMVEISTVKANKILVSLGLLAEKERPSSKYAGKMKKYKVLTEQGLAYGVNQENPSSPGQTTPHYYGDTFPELLTLIQRAGKP</sequence>
<dbReference type="AlphaFoldDB" id="A0A9X4MQL9"/>